<accession>A0ABS2TLD1</accession>
<sequence length="137" mass="15114">MIMDVVYNHTYSKDAFGNITSKCYTQNDLSGTGNSLDDGNPMVARMIQDSLEHWVRDYNVDGFRFDLLGVHYAANAAAPTAYDTVVVYNPTSSTYYATLPTGTWTKVLDTPGAVNVQHHLRRPVRHGIRSASAPSPC</sequence>
<keyword evidence="2" id="KW-1185">Reference proteome</keyword>
<dbReference type="EMBL" id="JADKYB010000001">
    <property type="protein sequence ID" value="MBM9503045.1"/>
    <property type="molecule type" value="Genomic_DNA"/>
</dbReference>
<evidence type="ECO:0000313" key="2">
    <source>
        <dbReference type="Proteomes" id="UP000749040"/>
    </source>
</evidence>
<dbReference type="InterPro" id="IPR017853">
    <property type="entry name" value="GH"/>
</dbReference>
<dbReference type="SUPFAM" id="SSF51445">
    <property type="entry name" value="(Trans)glycosidases"/>
    <property type="match status" value="1"/>
</dbReference>
<evidence type="ECO:0000313" key="1">
    <source>
        <dbReference type="EMBL" id="MBM9503045.1"/>
    </source>
</evidence>
<proteinExistence type="predicted"/>
<protein>
    <recommendedName>
        <fullName evidence="3">Pullulanase</fullName>
    </recommendedName>
</protein>
<reference evidence="1 2" key="1">
    <citation type="submission" date="2021-01" db="EMBL/GenBank/DDBJ databases">
        <title>Streptomyces acididurans sp. nov., isolated from a peat swamp forest soil.</title>
        <authorList>
            <person name="Chantavorakit T."/>
            <person name="Duangmal K."/>
        </authorList>
    </citation>
    <scope>NUCLEOTIDE SEQUENCE [LARGE SCALE GENOMIC DNA]</scope>
    <source>
        <strain evidence="1 2">KK5PA1</strain>
    </source>
</reference>
<comment type="caution">
    <text evidence="1">The sequence shown here is derived from an EMBL/GenBank/DDBJ whole genome shotgun (WGS) entry which is preliminary data.</text>
</comment>
<dbReference type="Gene3D" id="3.20.20.80">
    <property type="entry name" value="Glycosidases"/>
    <property type="match status" value="1"/>
</dbReference>
<organism evidence="1 2">
    <name type="scientific">Actinacidiphila acididurans</name>
    <dbReference type="NCBI Taxonomy" id="2784346"/>
    <lineage>
        <taxon>Bacteria</taxon>
        <taxon>Bacillati</taxon>
        <taxon>Actinomycetota</taxon>
        <taxon>Actinomycetes</taxon>
        <taxon>Kitasatosporales</taxon>
        <taxon>Streptomycetaceae</taxon>
        <taxon>Actinacidiphila</taxon>
    </lineage>
</organism>
<dbReference type="RefSeq" id="WP_205354932.1">
    <property type="nucleotide sequence ID" value="NZ_JADKYB010000001.1"/>
</dbReference>
<name>A0ABS2TLD1_9ACTN</name>
<dbReference type="Proteomes" id="UP000749040">
    <property type="component" value="Unassembled WGS sequence"/>
</dbReference>
<evidence type="ECO:0008006" key="3">
    <source>
        <dbReference type="Google" id="ProtNLM"/>
    </source>
</evidence>
<gene>
    <name evidence="1" type="ORF">ITX44_00515</name>
</gene>
<dbReference type="PANTHER" id="PTHR43002">
    <property type="entry name" value="GLYCOGEN DEBRANCHING ENZYME"/>
    <property type="match status" value="1"/>
</dbReference>